<dbReference type="InterPro" id="IPR043519">
    <property type="entry name" value="NT_sf"/>
</dbReference>
<feature type="domain" description="PII-uridylyltransferase/Glutamine-synthetase adenylyltransferase" evidence="9">
    <location>
        <begin position="425"/>
        <end position="564"/>
    </location>
</feature>
<reference evidence="10 11" key="1">
    <citation type="submission" date="2021-08" db="EMBL/GenBank/DDBJ databases">
        <title>Whole genome sequence of novel Actinomyces species strain MAS-1.</title>
        <authorList>
            <person name="Saito M."/>
            <person name="Kuwahara N."/>
            <person name="Takizawa T."/>
            <person name="Gotouda H."/>
            <person name="Ochiai T."/>
        </authorList>
    </citation>
    <scope>NUCLEOTIDE SEQUENCE [LARGE SCALE GENOMIC DNA]</scope>
    <source>
        <strain evidence="10 11">MAS-1</strain>
    </source>
</reference>
<evidence type="ECO:0000259" key="8">
    <source>
        <dbReference type="Pfam" id="PF03710"/>
    </source>
</evidence>
<accession>A0ABN6K7G7</accession>
<sequence>MSGAARAQDGPLASRRTSPRRRLIRAGFADVDRAVALLEDPALAACLSDGPSQAPSHTPPQAAGADRGADLSGAALALVAELAHCADPDLALLTLVRLAQACDPGPPAAPTTAPLHRILTAGHQDPPALAEHRRRLLRVVGYSQSLGDFLVAHPERISALGPERAWEAQGAPGVEDYLRDAVVRALEAGAPGTHDRTASRAGAGARGPVASGGDDPVARATAALRCAYKDRLLAIAADDLVGQAPLDHVPVVGERMSRLVDAALDAALLIARAAVGPAAQDVALAIIAMGKTGAQELNYISDVDVVYVVGPAQGREVSEAQLVETGTQIATELARATSATGPEPALWPLDTALRPEGKDGALVRTLDSHLAYYQRWAASWEFQALLKARACAGDAALGAAYEQAIAPLVWQASSRENFVEDARAMRRRVERESGPRSGPDRRIKLGPGGLRDVEFTVQLLQLVHGRADPSLRVRQTLAGLEALSAGGYVSRQDAAAMADCYKGLRLLEHRAQLHRLRRTHNMPAKEEDLRRLGRSVHRSLADGPSLQTTFRELRRRVRALHEDIYYRPLLGAAARLSADEMALSPQAARERLEAVGYVDADGALRHIQALTEGVSRRAAIQRQLLPVIIGWIGQGADPDAGLLSFRKVSEAIGGSHWYLAMLRDSPVAAQRLCQVLSGSHWAAERLVEFPESIAWLDGDAELAARPPAALAEEIAAVLRRRPLTGPDETALEAQAQEAVQAVVRVRAREEVRAALADCLDGIDPRRTATVLSDATDAVLSGALSVATALVIAQRDGLATLAHGPDPQGHWPGAQADHAVIAMGRLGGREVGYASDADVLFVHQARPGADEDGAAREADAVARTMVRLLAAARPHALEVDADLRPEGRQGAMSRSLSAYADYYGRWAQVWERQALLRARASAGDAQLGRAFEELIGPLRWAPQGLSTEELREIRRIKARVETERLPLGVAPARHLKLGPGGLSDVEWSAQVLQLASAGRVQDLRTTSTLEALQAAAAGGLLGADEAGRLAAAWILASRLRSAIVLGTGRTTGPRSQVLPDAIRDIRLVGRLIGLKSGTERQIEDLYRRSARHARAVAETIIFGAHEPAGGRRRTGGPAGSEGTAGPGDVPQRTGKRLQRAQHDRPQARSGGPHHRGDETPRRQRDRLWGPTQAGGQTGGRQAPPSSRAAGPPANPNRSPAPGPPSQQDAPGLGPTNPSSDSPQAPRRRTAPRRRHREGPYPWS</sequence>
<dbReference type="Pfam" id="PF08335">
    <property type="entry name" value="GlnD_UR_UTase"/>
    <property type="match status" value="2"/>
</dbReference>
<dbReference type="Gene3D" id="1.20.120.330">
    <property type="entry name" value="Nucleotidyltransferases domain 2"/>
    <property type="match status" value="2"/>
</dbReference>
<feature type="compositionally biased region" description="Low complexity" evidence="7">
    <location>
        <begin position="1168"/>
        <end position="1190"/>
    </location>
</feature>
<dbReference type="InterPro" id="IPR013546">
    <property type="entry name" value="PII_UdlTrfase/GS_AdlTrfase"/>
</dbReference>
<evidence type="ECO:0000259" key="9">
    <source>
        <dbReference type="Pfam" id="PF08335"/>
    </source>
</evidence>
<dbReference type="EMBL" id="AP025017">
    <property type="protein sequence ID" value="BDA65620.1"/>
    <property type="molecule type" value="Genomic_DNA"/>
</dbReference>
<evidence type="ECO:0000256" key="1">
    <source>
        <dbReference type="ARBA" id="ARBA00022679"/>
    </source>
</evidence>
<evidence type="ECO:0000313" key="10">
    <source>
        <dbReference type="EMBL" id="BDA65620.1"/>
    </source>
</evidence>
<proteinExistence type="predicted"/>
<keyword evidence="1" id="KW-0808">Transferase</keyword>
<protein>
    <submittedName>
        <fullName evidence="10">Glutamate-ammonia-ligase adenylyltransferase</fullName>
    </submittedName>
</protein>
<feature type="domain" description="Glutamate-ammonia ligase adenylyltransferase repeated" evidence="8">
    <location>
        <begin position="670"/>
        <end position="932"/>
    </location>
</feature>
<feature type="region of interest" description="Disordered" evidence="7">
    <location>
        <begin position="48"/>
        <end position="67"/>
    </location>
</feature>
<evidence type="ECO:0000256" key="3">
    <source>
        <dbReference type="ARBA" id="ARBA00022741"/>
    </source>
</evidence>
<dbReference type="Proteomes" id="UP000824496">
    <property type="component" value="Chromosome"/>
</dbReference>
<keyword evidence="4" id="KW-0067">ATP-binding</keyword>
<dbReference type="RefSeq" id="WP_223909141.1">
    <property type="nucleotide sequence ID" value="NZ_AP025017.1"/>
</dbReference>
<keyword evidence="11" id="KW-1185">Reference proteome</keyword>
<evidence type="ECO:0000256" key="7">
    <source>
        <dbReference type="SAM" id="MobiDB-lite"/>
    </source>
</evidence>
<gene>
    <name evidence="10" type="primary">glnE</name>
    <name evidence="10" type="ORF">MANAM107_24540</name>
</gene>
<keyword evidence="5" id="KW-0460">Magnesium</keyword>
<evidence type="ECO:0000256" key="5">
    <source>
        <dbReference type="ARBA" id="ARBA00022842"/>
    </source>
</evidence>
<evidence type="ECO:0000256" key="2">
    <source>
        <dbReference type="ARBA" id="ARBA00022695"/>
    </source>
</evidence>
<feature type="compositionally biased region" description="Basic residues" evidence="7">
    <location>
        <begin position="1224"/>
        <end position="1235"/>
    </location>
</feature>
<organism evidence="10 11">
    <name type="scientific">Actinomyces capricornis</name>
    <dbReference type="NCBI Taxonomy" id="2755559"/>
    <lineage>
        <taxon>Bacteria</taxon>
        <taxon>Bacillati</taxon>
        <taxon>Actinomycetota</taxon>
        <taxon>Actinomycetes</taxon>
        <taxon>Actinomycetales</taxon>
        <taxon>Actinomycetaceae</taxon>
        <taxon>Actinomyces</taxon>
    </lineage>
</organism>
<evidence type="ECO:0000313" key="11">
    <source>
        <dbReference type="Proteomes" id="UP000824496"/>
    </source>
</evidence>
<dbReference type="InterPro" id="IPR005190">
    <property type="entry name" value="GlnE_rpt_dom"/>
</dbReference>
<feature type="compositionally biased region" description="Gly residues" evidence="7">
    <location>
        <begin position="1115"/>
        <end position="1124"/>
    </location>
</feature>
<keyword evidence="3" id="KW-0547">Nucleotide-binding</keyword>
<evidence type="ECO:0000256" key="6">
    <source>
        <dbReference type="ARBA" id="ARBA00023268"/>
    </source>
</evidence>
<feature type="compositionally biased region" description="Low complexity" evidence="7">
    <location>
        <begin position="199"/>
        <end position="213"/>
    </location>
</feature>
<dbReference type="PANTHER" id="PTHR30621:SF0">
    <property type="entry name" value="BIFUNCTIONAL GLUTAMINE SYNTHETASE ADENYLYLTRANSFERASE_ADENYLYL-REMOVING ENZYME"/>
    <property type="match status" value="1"/>
</dbReference>
<dbReference type="GO" id="GO:0016779">
    <property type="term" value="F:nucleotidyltransferase activity"/>
    <property type="evidence" value="ECO:0007669"/>
    <property type="project" value="UniProtKB-KW"/>
</dbReference>
<feature type="region of interest" description="Disordered" evidence="7">
    <location>
        <begin position="189"/>
        <end position="214"/>
    </location>
</feature>
<feature type="compositionally biased region" description="Basic and acidic residues" evidence="7">
    <location>
        <begin position="1153"/>
        <end position="1166"/>
    </location>
</feature>
<feature type="domain" description="Glutamate-ammonia ligase adenylyltransferase repeated" evidence="8">
    <location>
        <begin position="214"/>
        <end position="403"/>
    </location>
</feature>
<dbReference type="SUPFAM" id="SSF81593">
    <property type="entry name" value="Nucleotidyltransferase substrate binding subunit/domain"/>
    <property type="match status" value="2"/>
</dbReference>
<dbReference type="NCBIfam" id="NF010707">
    <property type="entry name" value="PRK14109.1"/>
    <property type="match status" value="1"/>
</dbReference>
<feature type="compositionally biased region" description="Pro residues" evidence="7">
    <location>
        <begin position="1191"/>
        <end position="1203"/>
    </location>
</feature>
<dbReference type="CDD" id="cd05401">
    <property type="entry name" value="NT_GlnE_GlnD_like"/>
    <property type="match status" value="2"/>
</dbReference>
<dbReference type="Gene3D" id="1.20.120.1510">
    <property type="match status" value="1"/>
</dbReference>
<dbReference type="Pfam" id="PF03710">
    <property type="entry name" value="GlnE"/>
    <property type="match status" value="2"/>
</dbReference>
<feature type="region of interest" description="Disordered" evidence="7">
    <location>
        <begin position="1101"/>
        <end position="1242"/>
    </location>
</feature>
<evidence type="ECO:0000256" key="4">
    <source>
        <dbReference type="ARBA" id="ARBA00022840"/>
    </source>
</evidence>
<keyword evidence="2 10" id="KW-0548">Nucleotidyltransferase</keyword>
<keyword evidence="6" id="KW-0511">Multifunctional enzyme</keyword>
<dbReference type="PANTHER" id="PTHR30621">
    <property type="entry name" value="GLUTAMINE SYNTHETASE ADENYLYLTRANSFERASE"/>
    <property type="match status" value="1"/>
</dbReference>
<feature type="domain" description="PII-uridylyltransferase/Glutamine-synthetase adenylyltransferase" evidence="9">
    <location>
        <begin position="971"/>
        <end position="1097"/>
    </location>
</feature>
<dbReference type="InterPro" id="IPR023057">
    <property type="entry name" value="GlnE"/>
</dbReference>
<dbReference type="SUPFAM" id="SSF81301">
    <property type="entry name" value="Nucleotidyltransferase"/>
    <property type="match status" value="2"/>
</dbReference>
<dbReference type="Gene3D" id="3.30.460.10">
    <property type="entry name" value="Beta Polymerase, domain 2"/>
    <property type="match status" value="2"/>
</dbReference>
<name>A0ABN6K7G7_9ACTO</name>